<evidence type="ECO:0000256" key="1">
    <source>
        <dbReference type="PROSITE-ProRule" id="PRU00042"/>
    </source>
</evidence>
<dbReference type="InParanoid" id="D6RQ31"/>
<dbReference type="InterPro" id="IPR013087">
    <property type="entry name" value="Znf_C2H2_type"/>
</dbReference>
<name>D6RQ31_COPC7</name>
<dbReference type="PROSITE" id="PS50157">
    <property type="entry name" value="ZINC_FINGER_C2H2_2"/>
    <property type="match status" value="1"/>
</dbReference>
<feature type="region of interest" description="Disordered" evidence="3">
    <location>
        <begin position="252"/>
        <end position="279"/>
    </location>
</feature>
<dbReference type="Proteomes" id="UP000001861">
    <property type="component" value="Unassembled WGS sequence"/>
</dbReference>
<organism evidence="5 6">
    <name type="scientific">Coprinopsis cinerea (strain Okayama-7 / 130 / ATCC MYA-4618 / FGSC 9003)</name>
    <name type="common">Inky cap fungus</name>
    <name type="synonym">Hormographiella aspergillata</name>
    <dbReference type="NCBI Taxonomy" id="240176"/>
    <lineage>
        <taxon>Eukaryota</taxon>
        <taxon>Fungi</taxon>
        <taxon>Dikarya</taxon>
        <taxon>Basidiomycota</taxon>
        <taxon>Agaricomycotina</taxon>
        <taxon>Agaricomycetes</taxon>
        <taxon>Agaricomycetidae</taxon>
        <taxon>Agaricales</taxon>
        <taxon>Agaricineae</taxon>
        <taxon>Psathyrellaceae</taxon>
        <taxon>Coprinopsis</taxon>
    </lineage>
</organism>
<dbReference type="Gene3D" id="3.10.20.90">
    <property type="entry name" value="Phosphatidylinositol 3-kinase Catalytic Subunit, Chain A, domain 1"/>
    <property type="match status" value="1"/>
</dbReference>
<dbReference type="KEGG" id="cci:CC1G_15352"/>
<evidence type="ECO:0000259" key="4">
    <source>
        <dbReference type="PROSITE" id="PS50157"/>
    </source>
</evidence>
<proteinExistence type="predicted"/>
<keyword evidence="2" id="KW-0175">Coiled coil</keyword>
<dbReference type="GO" id="GO:0005840">
    <property type="term" value="C:ribosome"/>
    <property type="evidence" value="ECO:0007669"/>
    <property type="project" value="UniProtKB-KW"/>
</dbReference>
<dbReference type="VEuPathDB" id="FungiDB:CC1G_15352"/>
<feature type="region of interest" description="Disordered" evidence="3">
    <location>
        <begin position="1264"/>
        <end position="1323"/>
    </location>
</feature>
<feature type="compositionally biased region" description="Acidic residues" evidence="3">
    <location>
        <begin position="1308"/>
        <end position="1323"/>
    </location>
</feature>
<feature type="compositionally biased region" description="Low complexity" evidence="3">
    <location>
        <begin position="179"/>
        <end position="190"/>
    </location>
</feature>
<dbReference type="EMBL" id="AACS02000010">
    <property type="protein sequence ID" value="EFI26951.1"/>
    <property type="molecule type" value="Genomic_DNA"/>
</dbReference>
<feature type="compositionally biased region" description="Pro residues" evidence="3">
    <location>
        <begin position="259"/>
        <end position="270"/>
    </location>
</feature>
<evidence type="ECO:0000313" key="5">
    <source>
        <dbReference type="EMBL" id="EFI26951.1"/>
    </source>
</evidence>
<dbReference type="STRING" id="240176.D6RQ31"/>
<keyword evidence="1" id="KW-0479">Metal-binding</keyword>
<feature type="region of interest" description="Disordered" evidence="3">
    <location>
        <begin position="161"/>
        <end position="233"/>
    </location>
</feature>
<dbReference type="eggNOG" id="ENOG502SKHB">
    <property type="taxonomic scope" value="Eukaryota"/>
</dbReference>
<dbReference type="OMA" id="HHIGISE"/>
<comment type="caution">
    <text evidence="5">The sequence shown here is derived from an EMBL/GenBank/DDBJ whole genome shotgun (WGS) entry which is preliminary data.</text>
</comment>
<keyword evidence="1" id="KW-0862">Zinc</keyword>
<dbReference type="GO" id="GO:0008270">
    <property type="term" value="F:zinc ion binding"/>
    <property type="evidence" value="ECO:0007669"/>
    <property type="project" value="UniProtKB-KW"/>
</dbReference>
<gene>
    <name evidence="5" type="ORF">CC1G_15352</name>
</gene>
<keyword evidence="1" id="KW-0863">Zinc-finger</keyword>
<dbReference type="OrthoDB" id="2687259at2759"/>
<dbReference type="RefSeq" id="XP_002910445.1">
    <property type="nucleotide sequence ID" value="XM_002910399.1"/>
</dbReference>
<dbReference type="GeneID" id="9378365"/>
<dbReference type="Pfam" id="PF18759">
    <property type="entry name" value="Plavaka"/>
    <property type="match status" value="1"/>
</dbReference>
<accession>D6RQ31</accession>
<feature type="compositionally biased region" description="Polar residues" evidence="3">
    <location>
        <begin position="216"/>
        <end position="233"/>
    </location>
</feature>
<dbReference type="HOGENOM" id="CLU_002498_0_0_1"/>
<evidence type="ECO:0000256" key="3">
    <source>
        <dbReference type="SAM" id="MobiDB-lite"/>
    </source>
</evidence>
<keyword evidence="6" id="KW-1185">Reference proteome</keyword>
<keyword evidence="5" id="KW-0689">Ribosomal protein</keyword>
<sequence length="1393" mass="157497">MQIFVKTLTGKTVTLEVERVWRIQRPSRSKRPSLVAARPGNMLRGPVHPLSIISQPPATVVATVTRLAPRKPAAYYHTTTPRVTHSVELGAAELTGQVQNVQKLTQPSTITMDSSNQCNDCGRPFANAGALFSHQRSRCKATKRGLKEVLSDAKRYWERRVKRPRTSAGEVTAKTTQGTSISVTESSEIEWTNRHYGSPSSERPTERESVTVDYPSPQTTANEPNTNAAPTGDSTTYEVAAPILGRLRTVAAQHRETSPEPPAPVPPQAHVPPEQSAAPTARTSAWVEQSQVHRTSSNKFGLYREFFGLGLPKHDPDSFLDIQELGDGPLDPALDEVTHDDAPHQGTADSYHPYPNRSSFELSEWFWGGQSSTNSLARFDALTKVVGDPEFVPADIRATNWAKLHRLLPHAKTIGLDEGVPDENDWVDDTNCDWVESKITIEVPFPTQGRGSSKANFDAGVLHHRTILSVIKEKLQDPQEHYYRHYTPYKLFWQPDSDFDPIRVHGELYSSDEFLKVDAEVQQLDLGEEDPGLERVVLALMFWTDATLLANFGTAKLWPCYMFFGNDSKYRRGKPSTNLCNHIAYFEPLPDSFKDWYRAHTGGKSPSADLITHCNREIFHEQWRLLLDDDLLGAMRHGIRVSCVDGVTRLFFPRIFTYSADYLEKALIATIRSLGTYPCPRCLVPKSDMNQAGTGEDKSLRSENPRVDTAERREKVKAAREKIFDQGYAVNSRVVDEELKSNSMVPVKNAFSKVTDSVQFDIFKALVVDLMHEFELGVWRTLFTHLIRILEAEDRISKRSYRLMSPFGIDTIRKFTSNMSEMKRLGARDYENLLQETCSAYDTRETSKEHAARLKRIAKSTKTHQPSQLQQPTGTHHVDPPQIPMPGSFSAVSANETPASVRERLPRPSQNPPPAPSVQSNVSAPVHLRHSPAQDPPATDPSYVESNTSVPAPDSKGRLRKTLNLNTYKYHALCDYVETIRRFGTTDSYTSERGELEHKLPKSWYLRTDKRAYRAQLARIERRRANIRKIRRKMRSARNEPSQRNTSWRYRLSQAKNSYEPLSNYVQNEANLLDPALQDFLPKLQRHLLPRIKTALRERRVKAGLTSPLDPSDLDDWSYVVIQNYRLHVHKIIRFRYTTYDVRQDEDIVQFVGGGNMDFKPERLDFLFVRWYSWNGADLDHNGGLDELSFPPLTDPDAFGFVNPEDVIRACHILPRISIGHVSNAEDISMIAKDSQDYPSYVVNRDMYMRFRWGYGIGHRYSHHSRRKQTNIQLREESTSRDGLNSSNESHGHEACPSIRPSRMTPLDAEEKDGEAATEEAEDQACERLGADDMVWEGIKSLAGILSGPRGGEPEACRRGGTVNDVGCRQLNAQSLRLASTQPEASRLASKLP</sequence>
<feature type="region of interest" description="Disordered" evidence="3">
    <location>
        <begin position="859"/>
        <end position="958"/>
    </location>
</feature>
<evidence type="ECO:0000313" key="6">
    <source>
        <dbReference type="Proteomes" id="UP000001861"/>
    </source>
</evidence>
<reference evidence="5 6" key="1">
    <citation type="journal article" date="2010" name="Proc. Natl. Acad. Sci. U.S.A.">
        <title>Insights into evolution of multicellular fungi from the assembled chromosomes of the mushroom Coprinopsis cinerea (Coprinus cinereus).</title>
        <authorList>
            <person name="Stajich J.E."/>
            <person name="Wilke S.K."/>
            <person name="Ahren D."/>
            <person name="Au C.H."/>
            <person name="Birren B.W."/>
            <person name="Borodovsky M."/>
            <person name="Burns C."/>
            <person name="Canback B."/>
            <person name="Casselton L.A."/>
            <person name="Cheng C.K."/>
            <person name="Deng J."/>
            <person name="Dietrich F.S."/>
            <person name="Fargo D.C."/>
            <person name="Farman M.L."/>
            <person name="Gathman A.C."/>
            <person name="Goldberg J."/>
            <person name="Guigo R."/>
            <person name="Hoegger P.J."/>
            <person name="Hooker J.B."/>
            <person name="Huggins A."/>
            <person name="James T.Y."/>
            <person name="Kamada T."/>
            <person name="Kilaru S."/>
            <person name="Kodira C."/>
            <person name="Kues U."/>
            <person name="Kupfer D."/>
            <person name="Kwan H.S."/>
            <person name="Lomsadze A."/>
            <person name="Li W."/>
            <person name="Lilly W.W."/>
            <person name="Ma L.J."/>
            <person name="Mackey A.J."/>
            <person name="Manning G."/>
            <person name="Martin F."/>
            <person name="Muraguchi H."/>
            <person name="Natvig D.O."/>
            <person name="Palmerini H."/>
            <person name="Ramesh M.A."/>
            <person name="Rehmeyer C.J."/>
            <person name="Roe B.A."/>
            <person name="Shenoy N."/>
            <person name="Stanke M."/>
            <person name="Ter-Hovhannisyan V."/>
            <person name="Tunlid A."/>
            <person name="Velagapudi R."/>
            <person name="Vision T.J."/>
            <person name="Zeng Q."/>
            <person name="Zolan M.E."/>
            <person name="Pukkila P.J."/>
        </authorList>
    </citation>
    <scope>NUCLEOTIDE SEQUENCE [LARGE SCALE GENOMIC DNA]</scope>
    <source>
        <strain evidence="6">Okayama-7 / 130 / ATCC MYA-4618 / FGSC 9003</strain>
    </source>
</reference>
<evidence type="ECO:0000256" key="2">
    <source>
        <dbReference type="SAM" id="Coils"/>
    </source>
</evidence>
<feature type="domain" description="C2H2-type" evidence="4">
    <location>
        <begin position="116"/>
        <end position="148"/>
    </location>
</feature>
<dbReference type="InterPro" id="IPR041078">
    <property type="entry name" value="Plavaka"/>
</dbReference>
<protein>
    <submittedName>
        <fullName evidence="5">Ubiquitin and ribosomal protein S27a</fullName>
    </submittedName>
</protein>
<keyword evidence="5" id="KW-0687">Ribonucleoprotein</keyword>
<feature type="compositionally biased region" description="Polar residues" evidence="3">
    <location>
        <begin position="863"/>
        <end position="874"/>
    </location>
</feature>
<feature type="coiled-coil region" evidence="2">
    <location>
        <begin position="1010"/>
        <end position="1040"/>
    </location>
</feature>